<gene>
    <name evidence="8" type="primary">murJ</name>
    <name evidence="10" type="ORF">A3C26_02940</name>
</gene>
<sequence>MVKNILSLLYSRQSSILSGAFIIMATVILSKILGLVRDRLLAHLFSPDQTEIFFAAFRLPDLFFQLLILGALSVAFIPVFTEIFEDKGRQEAFEMARSVLNVALLIFILAAVFIYIFAFPLTSFLIVPGFTPVRQAEVASLTRIILLGEVILAVGSFFIGILQSFQRFIIPAFASVFYNLGIILGILFFSKTLGITGAAVGVLIGAVLHTLIQLPLVFSMGFRFKFPVKLLHPGVKEIIRLMSVRSLGLAAEQINETVGMALASLSAVGSVTYLTFAQHLQVVPIGLFGATLAQAALPVLSAERARGKIEEFKITLLTTMHQILFLALPATAILIVIRIPVVRLIFGAGQFDWKATVLTGATLAFLAVGLAAQSISLLFVRGFYALKDTKTPVFVSLFVVALNIILSVSFISFLKLPVWSIGLANSVAALVSAALLFYSLHLKVGKFDLNQVLVPFLKMLMATVIMGVALYIPIKLLDAVIFDTTRTVNLLLLTGISSVFALSVYVIVVWSLQVRELQTYAQLIKKAAKFQDKLKSSEIITPGQGQFDI</sequence>
<feature type="transmembrane region" description="Helical" evidence="8">
    <location>
        <begin position="102"/>
        <end position="126"/>
    </location>
</feature>
<evidence type="ECO:0000256" key="8">
    <source>
        <dbReference type="HAMAP-Rule" id="MF_02078"/>
    </source>
</evidence>
<dbReference type="InterPro" id="IPR051050">
    <property type="entry name" value="Lipid_II_flippase_MurJ/MviN"/>
</dbReference>
<keyword evidence="5 8" id="KW-0573">Peptidoglycan synthesis</keyword>
<keyword evidence="2 8" id="KW-1003">Cell membrane</keyword>
<feature type="transmembrane region" description="Helical" evidence="8">
    <location>
        <begin position="392"/>
        <end position="413"/>
    </location>
</feature>
<comment type="similarity">
    <text evidence="8 9">Belongs to the MurJ/MviN family.</text>
</comment>
<comment type="pathway">
    <text evidence="8">Cell wall biogenesis; peptidoglycan biosynthesis.</text>
</comment>
<keyword evidence="3 8" id="KW-0812">Transmembrane</keyword>
<evidence type="ECO:0000256" key="4">
    <source>
        <dbReference type="ARBA" id="ARBA00022960"/>
    </source>
</evidence>
<reference evidence="10 11" key="1">
    <citation type="journal article" date="2016" name="Nat. Commun.">
        <title>Thousands of microbial genomes shed light on interconnected biogeochemical processes in an aquifer system.</title>
        <authorList>
            <person name="Anantharaman K."/>
            <person name="Brown C.T."/>
            <person name="Hug L.A."/>
            <person name="Sharon I."/>
            <person name="Castelle C.J."/>
            <person name="Probst A.J."/>
            <person name="Thomas B.C."/>
            <person name="Singh A."/>
            <person name="Wilkins M.J."/>
            <person name="Karaoz U."/>
            <person name="Brodie E.L."/>
            <person name="Williams K.H."/>
            <person name="Hubbard S.S."/>
            <person name="Banfield J.F."/>
        </authorList>
    </citation>
    <scope>NUCLEOTIDE SEQUENCE [LARGE SCALE GENOMIC DNA]</scope>
</reference>
<comment type="subcellular location">
    <subcellularLocation>
        <location evidence="1 8">Cell membrane</location>
        <topology evidence="1 8">Multi-pass membrane protein</topology>
    </subcellularLocation>
</comment>
<keyword evidence="6 8" id="KW-1133">Transmembrane helix</keyword>
<dbReference type="GO" id="GO:0015648">
    <property type="term" value="F:lipid-linked peptidoglycan transporter activity"/>
    <property type="evidence" value="ECO:0007669"/>
    <property type="project" value="UniProtKB-UniRule"/>
</dbReference>
<feature type="transmembrane region" description="Helical" evidence="8">
    <location>
        <begin position="282"/>
        <end position="302"/>
    </location>
</feature>
<dbReference type="GO" id="GO:0005886">
    <property type="term" value="C:plasma membrane"/>
    <property type="evidence" value="ECO:0007669"/>
    <property type="project" value="UniProtKB-SubCell"/>
</dbReference>
<feature type="transmembrane region" description="Helical" evidence="8">
    <location>
        <begin position="492"/>
        <end position="512"/>
    </location>
</feature>
<evidence type="ECO:0000256" key="6">
    <source>
        <dbReference type="ARBA" id="ARBA00022989"/>
    </source>
</evidence>
<feature type="transmembrane region" description="Helical" evidence="8">
    <location>
        <begin position="138"/>
        <end position="161"/>
    </location>
</feature>
<dbReference type="Proteomes" id="UP000177042">
    <property type="component" value="Unassembled WGS sequence"/>
</dbReference>
<dbReference type="GO" id="GO:0071555">
    <property type="term" value="P:cell wall organization"/>
    <property type="evidence" value="ECO:0007669"/>
    <property type="project" value="UniProtKB-UniRule"/>
</dbReference>
<dbReference type="PANTHER" id="PTHR47019:SF1">
    <property type="entry name" value="LIPID II FLIPPASE MURJ"/>
    <property type="match status" value="1"/>
</dbReference>
<protein>
    <recommendedName>
        <fullName evidence="8">Probable lipid II flippase MurJ</fullName>
    </recommendedName>
</protein>
<evidence type="ECO:0000256" key="1">
    <source>
        <dbReference type="ARBA" id="ARBA00004651"/>
    </source>
</evidence>
<feature type="transmembrane region" description="Helical" evidence="8">
    <location>
        <begin position="358"/>
        <end position="380"/>
    </location>
</feature>
<dbReference type="InterPro" id="IPR004268">
    <property type="entry name" value="MurJ"/>
</dbReference>
<dbReference type="HAMAP" id="MF_02078">
    <property type="entry name" value="MurJ_MviN"/>
    <property type="match status" value="1"/>
</dbReference>
<feature type="transmembrane region" description="Helical" evidence="8">
    <location>
        <begin position="452"/>
        <end position="472"/>
    </location>
</feature>
<dbReference type="AlphaFoldDB" id="A0A1F5JDU3"/>
<dbReference type="GO" id="GO:0008360">
    <property type="term" value="P:regulation of cell shape"/>
    <property type="evidence" value="ECO:0007669"/>
    <property type="project" value="UniProtKB-UniRule"/>
</dbReference>
<feature type="transmembrane region" description="Helical" evidence="8">
    <location>
        <begin position="62"/>
        <end position="81"/>
    </location>
</feature>
<keyword evidence="8 9" id="KW-0813">Transport</keyword>
<evidence type="ECO:0000256" key="2">
    <source>
        <dbReference type="ARBA" id="ARBA00022475"/>
    </source>
</evidence>
<evidence type="ECO:0000256" key="3">
    <source>
        <dbReference type="ARBA" id="ARBA00022692"/>
    </source>
</evidence>
<evidence type="ECO:0000256" key="9">
    <source>
        <dbReference type="PIRNR" id="PIRNR002869"/>
    </source>
</evidence>
<dbReference type="NCBIfam" id="TIGR01695">
    <property type="entry name" value="murJ_mviN"/>
    <property type="match status" value="1"/>
</dbReference>
<organism evidence="10 11">
    <name type="scientific">Candidatus Daviesbacteria bacterium RIFCSPHIGHO2_02_FULL_39_12</name>
    <dbReference type="NCBI Taxonomy" id="1797770"/>
    <lineage>
        <taxon>Bacteria</taxon>
        <taxon>Candidatus Daviesiibacteriota</taxon>
    </lineage>
</organism>
<evidence type="ECO:0000313" key="10">
    <source>
        <dbReference type="EMBL" id="OGE26835.1"/>
    </source>
</evidence>
<name>A0A1F5JDU3_9BACT</name>
<dbReference type="GO" id="GO:0034204">
    <property type="term" value="P:lipid translocation"/>
    <property type="evidence" value="ECO:0007669"/>
    <property type="project" value="TreeGrafter"/>
</dbReference>
<dbReference type="Pfam" id="PF03023">
    <property type="entry name" value="MurJ"/>
    <property type="match status" value="1"/>
</dbReference>
<dbReference type="PANTHER" id="PTHR47019">
    <property type="entry name" value="LIPID II FLIPPASE MURJ"/>
    <property type="match status" value="1"/>
</dbReference>
<dbReference type="UniPathway" id="UPA00219"/>
<dbReference type="EMBL" id="MFCX01000002">
    <property type="protein sequence ID" value="OGE26835.1"/>
    <property type="molecule type" value="Genomic_DNA"/>
</dbReference>
<keyword evidence="7 8" id="KW-0472">Membrane</keyword>
<feature type="transmembrane region" description="Helical" evidence="8">
    <location>
        <begin position="195"/>
        <end position="218"/>
    </location>
</feature>
<feature type="transmembrane region" description="Helical" evidence="8">
    <location>
        <begin position="323"/>
        <end position="346"/>
    </location>
</feature>
<evidence type="ECO:0000256" key="5">
    <source>
        <dbReference type="ARBA" id="ARBA00022984"/>
    </source>
</evidence>
<comment type="caution">
    <text evidence="10">The sequence shown here is derived from an EMBL/GenBank/DDBJ whole genome shotgun (WGS) entry which is preliminary data.</text>
</comment>
<keyword evidence="4 8" id="KW-0133">Cell shape</keyword>
<comment type="function">
    <text evidence="8 9">Involved in peptidoglycan biosynthesis. Transports lipid-linked peptidoglycan precursors from the inner to the outer leaflet of the cytoplasmic membrane.</text>
</comment>
<dbReference type="PIRSF" id="PIRSF002869">
    <property type="entry name" value="MviN"/>
    <property type="match status" value="1"/>
</dbReference>
<dbReference type="PRINTS" id="PR01806">
    <property type="entry name" value="VIRFACTRMVIN"/>
</dbReference>
<feature type="transmembrane region" description="Helical" evidence="8">
    <location>
        <begin position="419"/>
        <end position="440"/>
    </location>
</feature>
<proteinExistence type="inferred from homology"/>
<evidence type="ECO:0000313" key="11">
    <source>
        <dbReference type="Proteomes" id="UP000177042"/>
    </source>
</evidence>
<dbReference type="CDD" id="cd13123">
    <property type="entry name" value="MATE_MurJ_like"/>
    <property type="match status" value="1"/>
</dbReference>
<accession>A0A1F5JDU3</accession>
<feature type="transmembrane region" description="Helical" evidence="8">
    <location>
        <begin position="16"/>
        <end position="36"/>
    </location>
</feature>
<keyword evidence="8 9" id="KW-0961">Cell wall biogenesis/degradation</keyword>
<evidence type="ECO:0000256" key="7">
    <source>
        <dbReference type="ARBA" id="ARBA00023136"/>
    </source>
</evidence>
<feature type="transmembrane region" description="Helical" evidence="8">
    <location>
        <begin position="257"/>
        <end position="276"/>
    </location>
</feature>
<dbReference type="GO" id="GO:0009252">
    <property type="term" value="P:peptidoglycan biosynthetic process"/>
    <property type="evidence" value="ECO:0007669"/>
    <property type="project" value="UniProtKB-UniRule"/>
</dbReference>
<feature type="transmembrane region" description="Helical" evidence="8">
    <location>
        <begin position="168"/>
        <end position="189"/>
    </location>
</feature>